<dbReference type="CDD" id="cd00593">
    <property type="entry name" value="RIBOc"/>
    <property type="match status" value="1"/>
</dbReference>
<dbReference type="Proteomes" id="UP001300604">
    <property type="component" value="Chromosome"/>
</dbReference>
<reference evidence="19" key="3">
    <citation type="submission" date="2024-06" db="EMBL/GenBank/DDBJ databases">
        <authorList>
            <person name="Zeng C."/>
        </authorList>
    </citation>
    <scope>NUCLEOTIDE SEQUENCE [LARGE SCALE GENOMIC DNA]</scope>
    <source>
        <strain evidence="19">ZCY20-5</strain>
    </source>
</reference>
<feature type="binding site" evidence="15">
    <location>
        <position position="121"/>
    </location>
    <ligand>
        <name>Mg(2+)</name>
        <dbReference type="ChEBI" id="CHEBI:18420"/>
    </ligand>
</feature>
<evidence type="ECO:0000256" key="1">
    <source>
        <dbReference type="ARBA" id="ARBA00000109"/>
    </source>
</evidence>
<dbReference type="RefSeq" id="WP_275845812.1">
    <property type="nucleotide sequence ID" value="NZ_CP135996.1"/>
</dbReference>
<evidence type="ECO:0000313" key="18">
    <source>
        <dbReference type="EMBL" id="WOC33413.1"/>
    </source>
</evidence>
<dbReference type="GO" id="GO:0006397">
    <property type="term" value="P:mRNA processing"/>
    <property type="evidence" value="ECO:0007669"/>
    <property type="project" value="UniProtKB-UniRule"/>
</dbReference>
<dbReference type="PROSITE" id="PS00517">
    <property type="entry name" value="RNASE_3_1"/>
    <property type="match status" value="1"/>
</dbReference>
<evidence type="ECO:0000256" key="7">
    <source>
        <dbReference type="ARBA" id="ARBA00022664"/>
    </source>
</evidence>
<dbReference type="HAMAP" id="MF_00104">
    <property type="entry name" value="RNase_III"/>
    <property type="match status" value="1"/>
</dbReference>
<dbReference type="GO" id="GO:0006364">
    <property type="term" value="P:rRNA processing"/>
    <property type="evidence" value="ECO:0007669"/>
    <property type="project" value="UniProtKB-UniRule"/>
</dbReference>
<comment type="subcellular location">
    <subcellularLocation>
        <location evidence="2 15">Cytoplasm</location>
    </subcellularLocation>
</comment>
<keyword evidence="8 15" id="KW-0819">tRNA processing</keyword>
<dbReference type="SMART" id="SM00358">
    <property type="entry name" value="DSRM"/>
    <property type="match status" value="1"/>
</dbReference>
<dbReference type="FunFam" id="1.10.1520.10:FF:000001">
    <property type="entry name" value="Ribonuclease 3"/>
    <property type="match status" value="1"/>
</dbReference>
<evidence type="ECO:0000256" key="3">
    <source>
        <dbReference type="ARBA" id="ARBA00010183"/>
    </source>
</evidence>
<dbReference type="Pfam" id="PF00035">
    <property type="entry name" value="dsrm"/>
    <property type="match status" value="1"/>
</dbReference>
<name>A0AA97DDB6_9FIRM</name>
<dbReference type="GO" id="GO:0004525">
    <property type="term" value="F:ribonuclease III activity"/>
    <property type="evidence" value="ECO:0007669"/>
    <property type="project" value="UniProtKB-UniRule"/>
</dbReference>
<dbReference type="PANTHER" id="PTHR11207">
    <property type="entry name" value="RIBONUCLEASE III"/>
    <property type="match status" value="1"/>
</dbReference>
<dbReference type="GO" id="GO:0003725">
    <property type="term" value="F:double-stranded RNA binding"/>
    <property type="evidence" value="ECO:0007669"/>
    <property type="project" value="TreeGrafter"/>
</dbReference>
<dbReference type="PROSITE" id="PS50142">
    <property type="entry name" value="RNASE_3_2"/>
    <property type="match status" value="1"/>
</dbReference>
<dbReference type="NCBIfam" id="TIGR02191">
    <property type="entry name" value="RNaseIII"/>
    <property type="match status" value="1"/>
</dbReference>
<dbReference type="GO" id="GO:0019843">
    <property type="term" value="F:rRNA binding"/>
    <property type="evidence" value="ECO:0007669"/>
    <property type="project" value="UniProtKB-KW"/>
</dbReference>
<keyword evidence="10 15" id="KW-0479">Metal-binding</keyword>
<dbReference type="SUPFAM" id="SSF69065">
    <property type="entry name" value="RNase III domain-like"/>
    <property type="match status" value="1"/>
</dbReference>
<dbReference type="SUPFAM" id="SSF54768">
    <property type="entry name" value="dsRNA-binding domain-like"/>
    <property type="match status" value="1"/>
</dbReference>
<dbReference type="Gene3D" id="3.30.160.20">
    <property type="match status" value="1"/>
</dbReference>
<comment type="subunit">
    <text evidence="4 15">Homodimer.</text>
</comment>
<dbReference type="Gene3D" id="1.10.1520.10">
    <property type="entry name" value="Ribonuclease III domain"/>
    <property type="match status" value="1"/>
</dbReference>
<feature type="binding site" evidence="15">
    <location>
        <position position="45"/>
    </location>
    <ligand>
        <name>Mg(2+)</name>
        <dbReference type="ChEBI" id="CHEBI:18420"/>
    </ligand>
</feature>
<dbReference type="InterPro" id="IPR000999">
    <property type="entry name" value="RNase_III_dom"/>
</dbReference>
<dbReference type="SMART" id="SM00535">
    <property type="entry name" value="RIBOc"/>
    <property type="match status" value="1"/>
</dbReference>
<evidence type="ECO:0000256" key="13">
    <source>
        <dbReference type="ARBA" id="ARBA00022842"/>
    </source>
</evidence>
<evidence type="ECO:0000259" key="17">
    <source>
        <dbReference type="PROSITE" id="PS50142"/>
    </source>
</evidence>
<comment type="cofactor">
    <cofactor evidence="15">
        <name>Mg(2+)</name>
        <dbReference type="ChEBI" id="CHEBI:18420"/>
    </cofactor>
</comment>
<keyword evidence="12 15" id="KW-0378">Hydrolase</keyword>
<evidence type="ECO:0000259" key="16">
    <source>
        <dbReference type="PROSITE" id="PS50137"/>
    </source>
</evidence>
<dbReference type="CDD" id="cd10845">
    <property type="entry name" value="DSRM_RNAse_III_family"/>
    <property type="match status" value="1"/>
</dbReference>
<keyword evidence="11 15" id="KW-0255">Endonuclease</keyword>
<dbReference type="EC" id="3.1.26.3" evidence="15"/>
<dbReference type="KEGG" id="carl:PXC00_05985"/>
<dbReference type="GO" id="GO:0008033">
    <property type="term" value="P:tRNA processing"/>
    <property type="evidence" value="ECO:0007669"/>
    <property type="project" value="UniProtKB-KW"/>
</dbReference>
<dbReference type="AlphaFoldDB" id="A0AA97DDB6"/>
<dbReference type="EMBL" id="CP135996">
    <property type="protein sequence ID" value="WOC33413.1"/>
    <property type="molecule type" value="Genomic_DNA"/>
</dbReference>
<dbReference type="GO" id="GO:0042802">
    <property type="term" value="F:identical protein binding"/>
    <property type="evidence" value="ECO:0007669"/>
    <property type="project" value="UniProtKB-ARBA"/>
</dbReference>
<sequence length="228" mass="25567">MKDLSPLEEKIGYVFQDKQLLLNALTHSSYANEAHAPNGSNERLEFLGDSVLGFVVADYLYRHFPEWPEGRLTKIRAALVCEQACCDFSRQMHVGDFLRLSHGEQNSGGRIRTSILADAFESITAAIYLDGGFQQARDFILRFTLPALKTLHSKAPFRDYKTKLQEIIQRNPGEKLSYVLTGESGPDHDKHFTVEVHLNSNVIGKGGGHTKKDAEQQAAREALELMGY</sequence>
<feature type="active site" evidence="15">
    <location>
        <position position="49"/>
    </location>
</feature>
<feature type="domain" description="RNase III" evidence="17">
    <location>
        <begin position="4"/>
        <end position="132"/>
    </location>
</feature>
<proteinExistence type="inferred from homology"/>
<keyword evidence="14 15" id="KW-0694">RNA-binding</keyword>
<dbReference type="PANTHER" id="PTHR11207:SF0">
    <property type="entry name" value="RIBONUCLEASE 3"/>
    <property type="match status" value="1"/>
</dbReference>
<evidence type="ECO:0000256" key="11">
    <source>
        <dbReference type="ARBA" id="ARBA00022759"/>
    </source>
</evidence>
<dbReference type="GO" id="GO:0010468">
    <property type="term" value="P:regulation of gene expression"/>
    <property type="evidence" value="ECO:0007669"/>
    <property type="project" value="TreeGrafter"/>
</dbReference>
<comment type="catalytic activity">
    <reaction evidence="1 15">
        <text>Endonucleolytic cleavage to 5'-phosphomonoester.</text>
        <dbReference type="EC" id="3.1.26.3"/>
    </reaction>
</comment>
<keyword evidence="6 15" id="KW-0698">rRNA processing</keyword>
<keyword evidence="5 15" id="KW-0963">Cytoplasm</keyword>
<keyword evidence="19" id="KW-1185">Reference proteome</keyword>
<feature type="active site" evidence="15">
    <location>
        <position position="121"/>
    </location>
</feature>
<dbReference type="GO" id="GO:0046872">
    <property type="term" value="F:metal ion binding"/>
    <property type="evidence" value="ECO:0007669"/>
    <property type="project" value="UniProtKB-KW"/>
</dbReference>
<reference evidence="19" key="2">
    <citation type="submission" date="2024-06" db="EMBL/GenBank/DDBJ databases">
        <title>Caproicibacterium argilliputei sp. nov, a novel caproic acid producing anaerobic bacterium isolated from pit mud.</title>
        <authorList>
            <person name="Zeng C."/>
        </authorList>
    </citation>
    <scope>NUCLEOTIDE SEQUENCE [LARGE SCALE GENOMIC DNA]</scope>
    <source>
        <strain evidence="19">ZCY20-5</strain>
    </source>
</reference>
<dbReference type="PROSITE" id="PS50137">
    <property type="entry name" value="DS_RBD"/>
    <property type="match status" value="1"/>
</dbReference>
<evidence type="ECO:0000256" key="2">
    <source>
        <dbReference type="ARBA" id="ARBA00004496"/>
    </source>
</evidence>
<evidence type="ECO:0000256" key="9">
    <source>
        <dbReference type="ARBA" id="ARBA00022722"/>
    </source>
</evidence>
<dbReference type="InterPro" id="IPR036389">
    <property type="entry name" value="RNase_III_sf"/>
</dbReference>
<gene>
    <name evidence="15 18" type="primary">rnc</name>
    <name evidence="18" type="ORF">PXC00_05985</name>
</gene>
<dbReference type="InterPro" id="IPR014720">
    <property type="entry name" value="dsRBD_dom"/>
</dbReference>
<feature type="binding site" evidence="15">
    <location>
        <position position="118"/>
    </location>
    <ligand>
        <name>Mg(2+)</name>
        <dbReference type="ChEBI" id="CHEBI:18420"/>
    </ligand>
</feature>
<evidence type="ECO:0000256" key="12">
    <source>
        <dbReference type="ARBA" id="ARBA00022801"/>
    </source>
</evidence>
<evidence type="ECO:0000256" key="15">
    <source>
        <dbReference type="HAMAP-Rule" id="MF_00104"/>
    </source>
</evidence>
<dbReference type="Pfam" id="PF14622">
    <property type="entry name" value="Ribonucleas_3_3"/>
    <property type="match status" value="1"/>
</dbReference>
<organism evidence="18 19">
    <name type="scientific">Caproicibacterium argilliputei</name>
    <dbReference type="NCBI Taxonomy" id="3030016"/>
    <lineage>
        <taxon>Bacteria</taxon>
        <taxon>Bacillati</taxon>
        <taxon>Bacillota</taxon>
        <taxon>Clostridia</taxon>
        <taxon>Eubacteriales</taxon>
        <taxon>Oscillospiraceae</taxon>
        <taxon>Caproicibacterium</taxon>
    </lineage>
</organism>
<reference evidence="18 19" key="1">
    <citation type="submission" date="2024-06" db="EMBL/GenBank/DDBJ databases">
        <title>Caproicibacterium argilliputei sp. nov, a novel caproic acid producing anaerobic bacterium isolated from pit mud.</title>
        <authorList>
            <person name="Xia S."/>
        </authorList>
    </citation>
    <scope>NUCLEOTIDE SEQUENCE [LARGE SCALE GENOMIC DNA]</scope>
    <source>
        <strain evidence="18 19">ZCY20-5</strain>
    </source>
</reference>
<dbReference type="FunFam" id="3.30.160.20:FF:000003">
    <property type="entry name" value="Ribonuclease 3"/>
    <property type="match status" value="1"/>
</dbReference>
<protein>
    <recommendedName>
        <fullName evidence="15">Ribonuclease 3</fullName>
        <ecNumber evidence="15">3.1.26.3</ecNumber>
    </recommendedName>
    <alternativeName>
        <fullName evidence="15">Ribonuclease III</fullName>
        <shortName evidence="15">RNase III</shortName>
    </alternativeName>
</protein>
<evidence type="ECO:0000256" key="5">
    <source>
        <dbReference type="ARBA" id="ARBA00022490"/>
    </source>
</evidence>
<keyword evidence="9 15" id="KW-0540">Nuclease</keyword>
<comment type="similarity">
    <text evidence="3">Belongs to the ribonuclease III family.</text>
</comment>
<accession>A0AA97DDB6</accession>
<keyword evidence="15" id="KW-0699">rRNA-binding</keyword>
<evidence type="ECO:0000256" key="10">
    <source>
        <dbReference type="ARBA" id="ARBA00022723"/>
    </source>
</evidence>
<dbReference type="GO" id="GO:0005737">
    <property type="term" value="C:cytoplasm"/>
    <property type="evidence" value="ECO:0007669"/>
    <property type="project" value="UniProtKB-SubCell"/>
</dbReference>
<keyword evidence="7 15" id="KW-0507">mRNA processing</keyword>
<feature type="domain" description="DRBM" evidence="16">
    <location>
        <begin position="159"/>
        <end position="228"/>
    </location>
</feature>
<evidence type="ECO:0000256" key="14">
    <source>
        <dbReference type="ARBA" id="ARBA00022884"/>
    </source>
</evidence>
<dbReference type="InterPro" id="IPR011907">
    <property type="entry name" value="RNase_III"/>
</dbReference>
<comment type="function">
    <text evidence="15">Digests double-stranded RNA. Involved in the processing of primary rRNA transcript to yield the immediate precursors to the large and small rRNAs (23S and 16S). Processes some mRNAs, and tRNAs when they are encoded in the rRNA operon. Processes pre-crRNA and tracrRNA of type II CRISPR loci if present in the organism.</text>
</comment>
<keyword evidence="13 15" id="KW-0460">Magnesium</keyword>
<evidence type="ECO:0000256" key="6">
    <source>
        <dbReference type="ARBA" id="ARBA00022552"/>
    </source>
</evidence>
<evidence type="ECO:0000256" key="8">
    <source>
        <dbReference type="ARBA" id="ARBA00022694"/>
    </source>
</evidence>
<evidence type="ECO:0000313" key="19">
    <source>
        <dbReference type="Proteomes" id="UP001300604"/>
    </source>
</evidence>
<evidence type="ECO:0000256" key="4">
    <source>
        <dbReference type="ARBA" id="ARBA00011738"/>
    </source>
</evidence>